<dbReference type="EMBL" id="QNUK01000001">
    <property type="protein sequence ID" value="KAF5910170.1"/>
    <property type="molecule type" value="Genomic_DNA"/>
</dbReference>
<reference evidence="1" key="1">
    <citation type="submission" date="2020-07" db="EMBL/GenBank/DDBJ databases">
        <title>Clarias magur genome sequencing, assembly and annotation.</title>
        <authorList>
            <person name="Kushwaha B."/>
            <person name="Kumar R."/>
            <person name="Das P."/>
            <person name="Joshi C.G."/>
            <person name="Kumar D."/>
            <person name="Nagpure N.S."/>
            <person name="Pandey M."/>
            <person name="Agarwal S."/>
            <person name="Srivastava S."/>
            <person name="Singh M."/>
            <person name="Sahoo L."/>
            <person name="Jayasankar P."/>
            <person name="Meher P.K."/>
            <person name="Koringa P.G."/>
            <person name="Iquebal M.A."/>
            <person name="Das S.P."/>
            <person name="Bit A."/>
            <person name="Patnaik S."/>
            <person name="Patel N."/>
            <person name="Shah T.M."/>
            <person name="Hinsu A."/>
            <person name="Jena J.K."/>
        </authorList>
    </citation>
    <scope>NUCLEOTIDE SEQUENCE</scope>
    <source>
        <strain evidence="1">CIFAMagur01</strain>
        <tissue evidence="1">Testis</tissue>
    </source>
</reference>
<comment type="caution">
    <text evidence="1">The sequence shown here is derived from an EMBL/GenBank/DDBJ whole genome shotgun (WGS) entry which is preliminary data.</text>
</comment>
<proteinExistence type="predicted"/>
<organism evidence="1 2">
    <name type="scientific">Clarias magur</name>
    <name type="common">Asian catfish</name>
    <name type="synonym">Macropteronotus magur</name>
    <dbReference type="NCBI Taxonomy" id="1594786"/>
    <lineage>
        <taxon>Eukaryota</taxon>
        <taxon>Metazoa</taxon>
        <taxon>Chordata</taxon>
        <taxon>Craniata</taxon>
        <taxon>Vertebrata</taxon>
        <taxon>Euteleostomi</taxon>
        <taxon>Actinopterygii</taxon>
        <taxon>Neopterygii</taxon>
        <taxon>Teleostei</taxon>
        <taxon>Ostariophysi</taxon>
        <taxon>Siluriformes</taxon>
        <taxon>Clariidae</taxon>
        <taxon>Clarias</taxon>
    </lineage>
</organism>
<dbReference type="Proteomes" id="UP000727407">
    <property type="component" value="Unassembled WGS sequence"/>
</dbReference>
<gene>
    <name evidence="1" type="ORF">DAT39_000148</name>
</gene>
<feature type="non-terminal residue" evidence="1">
    <location>
        <position position="1"/>
    </location>
</feature>
<dbReference type="AlphaFoldDB" id="A0A8J4XHI7"/>
<evidence type="ECO:0000313" key="2">
    <source>
        <dbReference type="Proteomes" id="UP000727407"/>
    </source>
</evidence>
<accession>A0A8J4XHI7</accession>
<keyword evidence="2" id="KW-1185">Reference proteome</keyword>
<evidence type="ECO:0000313" key="1">
    <source>
        <dbReference type="EMBL" id="KAF5910170.1"/>
    </source>
</evidence>
<name>A0A8J4XHI7_CLAMG</name>
<sequence length="58" mass="6558">RKPETIRPIKSDSKGSMILVPLPLMSAFSHPIPIKITIMVINDGSLFQGWQAEWDTQH</sequence>
<protein>
    <submittedName>
        <fullName evidence="1">Uncharacterized protein</fullName>
    </submittedName>
</protein>